<gene>
    <name evidence="2" type="ORF">B0J11DRAFT_539738</name>
</gene>
<feature type="compositionally biased region" description="Basic and acidic residues" evidence="1">
    <location>
        <begin position="1054"/>
        <end position="1081"/>
    </location>
</feature>
<feature type="compositionally biased region" description="Basic and acidic residues" evidence="1">
    <location>
        <begin position="412"/>
        <end position="424"/>
    </location>
</feature>
<feature type="compositionally biased region" description="Polar residues" evidence="1">
    <location>
        <begin position="460"/>
        <end position="482"/>
    </location>
</feature>
<reference evidence="2" key="1">
    <citation type="journal article" date="2021" name="Nat. Commun.">
        <title>Genetic determinants of endophytism in the Arabidopsis root mycobiome.</title>
        <authorList>
            <person name="Mesny F."/>
            <person name="Miyauchi S."/>
            <person name="Thiergart T."/>
            <person name="Pickel B."/>
            <person name="Atanasova L."/>
            <person name="Karlsson M."/>
            <person name="Huettel B."/>
            <person name="Barry K.W."/>
            <person name="Haridas S."/>
            <person name="Chen C."/>
            <person name="Bauer D."/>
            <person name="Andreopoulos W."/>
            <person name="Pangilinan J."/>
            <person name="LaButti K."/>
            <person name="Riley R."/>
            <person name="Lipzen A."/>
            <person name="Clum A."/>
            <person name="Drula E."/>
            <person name="Henrissat B."/>
            <person name="Kohler A."/>
            <person name="Grigoriev I.V."/>
            <person name="Martin F.M."/>
            <person name="Hacquard S."/>
        </authorList>
    </citation>
    <scope>NUCLEOTIDE SEQUENCE</scope>
    <source>
        <strain evidence="2">MPI-CAGE-CH-0243</strain>
    </source>
</reference>
<feature type="compositionally biased region" description="Polar residues" evidence="1">
    <location>
        <begin position="180"/>
        <end position="196"/>
    </location>
</feature>
<sequence>MAGAAADPKAALLSEELKEFALTLPTTIFPKTGNGNFFCALCSQLAFDSWKLLCCNKSICTTCHAKLEFPTTCPLCDHTPLEADTCTPNKSLRNTMRAWLQKAKKKEDAKKAETPTVVEDAPGAAETPQPGDSTAENPMESVSGGLKNEDGSNNQTDPTIDQKADASARAGSAGPESKEQPTSLPADESQQPSNSDLQHEEQNGESGPAIDENSAIASTADTQGNSGPGNEAMFNQMNGMQGQYGYGFNPNQGNFNGMGWNGMMNGMPNMMGGANWNMNSMDFNNMNAMSASNMPNGMYGGFGGNMGMPGMNDMSAMQMMNYGGGFGNDWQGGMNGTGYGNFNGYNQMGGYNQSGAQYPQMMNQYPKNNFPNQNRFQANGSAFPQKNNRRGSQGNFGNQNGSGSQHSAQSRPESRTGPHNRDGESPAGHTEAAPEASADVEHAEDSVETTHEGKTDVENTSKSMTLPSAQLNDSTQNPNHLTGTVEDGSNGPSETGGLNQIQTVDSDEPEEQPFDQSSIMMNEAMVGNQGYPLDMMNGFPNQGYGMGGPYGGNMGYNQSKYGHNNYGHQGGFNAAYGAATVLTGEPRGVGVEGAPTGPRAMREGRPNTGFSSRGSNGRFNGPPNVSGGGTAKDAAAPASPPRKGRGSPERDETLRVKDKSPSRSRSRSRPREGDQDMEVDRARSEDRESQHHQRDQSTNSTDEQDEQDPQKDRRHNRSSRHDDEFEIDLGEDPSNDYDDRHRDENRGDRTRSTSAASRHRSRREKEKDKHRSSRSHRDRSREHRRRHRSRSLEDDKFQDDADTNSNDMQVDSSGRRKSRAEKDKYRDRSRERERERSRDRDRDRDRDRRDRRDREYERDYDKEKDRSRDKDRDRKRSRRDRDGEDQRERDHEDEKHRSSRRSRKERDRERNRKFEAKETSAARGVSPPLNAPTGPSADGFSIRGFSKTKREAPASTSRPMPPPPTGPRALQPPKGPAADRDRRDSREHKRNNSHSSSVPLSPSTPVDDHYANDRDRHDRDRVLQTLHGRVTGRSNTTPNAPAPSSSRPALSSKRSRDDFDRGDSIPADDSKDHPSTDRENRIPTGPAAHRDKRRKSGANGDDAIANLFSGALRKRTRERRGGVKMEGDAERDLERGERDRDRRW</sequence>
<feature type="region of interest" description="Disordered" evidence="1">
    <location>
        <begin position="359"/>
        <end position="513"/>
    </location>
</feature>
<feature type="compositionally biased region" description="Low complexity" evidence="1">
    <location>
        <begin position="993"/>
        <end position="1005"/>
    </location>
</feature>
<feature type="compositionally biased region" description="Basic and acidic residues" evidence="1">
    <location>
        <begin position="904"/>
        <end position="920"/>
    </location>
</feature>
<evidence type="ECO:0008006" key="4">
    <source>
        <dbReference type="Google" id="ProtNLM"/>
    </source>
</evidence>
<dbReference type="GO" id="GO:0051726">
    <property type="term" value="P:regulation of cell cycle"/>
    <property type="evidence" value="ECO:0007669"/>
    <property type="project" value="InterPro"/>
</dbReference>
<organism evidence="2 3">
    <name type="scientific">Dendryphion nanum</name>
    <dbReference type="NCBI Taxonomy" id="256645"/>
    <lineage>
        <taxon>Eukaryota</taxon>
        <taxon>Fungi</taxon>
        <taxon>Dikarya</taxon>
        <taxon>Ascomycota</taxon>
        <taxon>Pezizomycotina</taxon>
        <taxon>Dothideomycetes</taxon>
        <taxon>Pleosporomycetidae</taxon>
        <taxon>Pleosporales</taxon>
        <taxon>Torulaceae</taxon>
        <taxon>Dendryphion</taxon>
    </lineage>
</organism>
<evidence type="ECO:0000313" key="2">
    <source>
        <dbReference type="EMBL" id="KAH7115050.1"/>
    </source>
</evidence>
<dbReference type="Gene3D" id="3.30.40.10">
    <property type="entry name" value="Zinc/RING finger domain, C3HC4 (zinc finger)"/>
    <property type="match status" value="1"/>
</dbReference>
<feature type="region of interest" description="Disordered" evidence="1">
    <location>
        <begin position="101"/>
        <end position="211"/>
    </location>
</feature>
<feature type="compositionally biased region" description="Basic and acidic residues" evidence="1">
    <location>
        <begin position="439"/>
        <end position="459"/>
    </location>
</feature>
<feature type="compositionally biased region" description="Low complexity" evidence="1">
    <location>
        <begin position="390"/>
        <end position="410"/>
    </location>
</feature>
<feature type="compositionally biased region" description="Polar residues" evidence="1">
    <location>
        <begin position="803"/>
        <end position="812"/>
    </location>
</feature>
<proteinExistence type="predicted"/>
<dbReference type="OrthoDB" id="106784at2759"/>
<feature type="compositionally biased region" description="Acidic residues" evidence="1">
    <location>
        <begin position="724"/>
        <end position="736"/>
    </location>
</feature>
<evidence type="ECO:0000313" key="3">
    <source>
        <dbReference type="Proteomes" id="UP000700596"/>
    </source>
</evidence>
<feature type="compositionally biased region" description="Basic and acidic residues" evidence="1">
    <location>
        <begin position="1119"/>
        <end position="1144"/>
    </location>
</feature>
<feature type="compositionally biased region" description="Polar residues" evidence="1">
    <location>
        <begin position="608"/>
        <end position="618"/>
    </location>
</feature>
<dbReference type="PANTHER" id="PTHR46528:SF1">
    <property type="entry name" value="PROTEIN SON"/>
    <property type="match status" value="1"/>
</dbReference>
<dbReference type="SUPFAM" id="SSF57850">
    <property type="entry name" value="RING/U-box"/>
    <property type="match status" value="1"/>
</dbReference>
<feature type="region of interest" description="Disordered" evidence="1">
    <location>
        <begin position="587"/>
        <end position="1144"/>
    </location>
</feature>
<dbReference type="PANTHER" id="PTHR46528">
    <property type="entry name" value="PROTEIN SON"/>
    <property type="match status" value="1"/>
</dbReference>
<keyword evidence="3" id="KW-1185">Reference proteome</keyword>
<dbReference type="GO" id="GO:0003723">
    <property type="term" value="F:RNA binding"/>
    <property type="evidence" value="ECO:0007669"/>
    <property type="project" value="InterPro"/>
</dbReference>
<feature type="compositionally biased region" description="Basic residues" evidence="1">
    <location>
        <begin position="770"/>
        <end position="789"/>
    </location>
</feature>
<protein>
    <recommendedName>
        <fullName evidence="4">RING-type domain-containing protein</fullName>
    </recommendedName>
</protein>
<feature type="compositionally biased region" description="Basic and acidic residues" evidence="1">
    <location>
        <begin position="790"/>
        <end position="799"/>
    </location>
</feature>
<dbReference type="InterPro" id="IPR013083">
    <property type="entry name" value="Znf_RING/FYVE/PHD"/>
</dbReference>
<feature type="compositionally biased region" description="Basic and acidic residues" evidence="1">
    <location>
        <begin position="669"/>
        <end position="695"/>
    </location>
</feature>
<feature type="compositionally biased region" description="Basic and acidic residues" evidence="1">
    <location>
        <begin position="646"/>
        <end position="661"/>
    </location>
</feature>
<dbReference type="InterPro" id="IPR032922">
    <property type="entry name" value="SON"/>
</dbReference>
<name>A0A9P9D7D0_9PLEO</name>
<feature type="compositionally biased region" description="Low complexity" evidence="1">
    <location>
        <begin position="1042"/>
        <end position="1052"/>
    </location>
</feature>
<feature type="compositionally biased region" description="Basic and acidic residues" evidence="1">
    <location>
        <begin position="820"/>
        <end position="896"/>
    </location>
</feature>
<feature type="compositionally biased region" description="Basic and acidic residues" evidence="1">
    <location>
        <begin position="737"/>
        <end position="751"/>
    </location>
</feature>
<feature type="compositionally biased region" description="Polar residues" evidence="1">
    <location>
        <begin position="359"/>
        <end position="386"/>
    </location>
</feature>
<comment type="caution">
    <text evidence="2">The sequence shown here is derived from an EMBL/GenBank/DDBJ whole genome shotgun (WGS) entry which is preliminary data.</text>
</comment>
<feature type="compositionally biased region" description="Basic and acidic residues" evidence="1">
    <location>
        <begin position="1006"/>
        <end position="1022"/>
    </location>
</feature>
<feature type="compositionally biased region" description="Polar residues" evidence="1">
    <location>
        <begin position="490"/>
        <end position="504"/>
    </location>
</feature>
<dbReference type="GO" id="GO:0043484">
    <property type="term" value="P:regulation of RNA splicing"/>
    <property type="evidence" value="ECO:0007669"/>
    <property type="project" value="InterPro"/>
</dbReference>
<feature type="compositionally biased region" description="Basic and acidic residues" evidence="1">
    <location>
        <begin position="977"/>
        <end position="987"/>
    </location>
</feature>
<dbReference type="AlphaFoldDB" id="A0A9P9D7D0"/>
<dbReference type="EMBL" id="JAGMWT010000016">
    <property type="protein sequence ID" value="KAH7115050.1"/>
    <property type="molecule type" value="Genomic_DNA"/>
</dbReference>
<accession>A0A9P9D7D0</accession>
<evidence type="ECO:0000256" key="1">
    <source>
        <dbReference type="SAM" id="MobiDB-lite"/>
    </source>
</evidence>
<dbReference type="Proteomes" id="UP000700596">
    <property type="component" value="Unassembled WGS sequence"/>
</dbReference>